<evidence type="ECO:0000256" key="7">
    <source>
        <dbReference type="ARBA" id="ARBA00023235"/>
    </source>
</evidence>
<reference evidence="12 13" key="1">
    <citation type="journal article" date="2013" name="Antonie Van Leeuwenhoek">
        <title>Echinimonas agarilytica gen. nov., sp. nov., a new gammaproteobacterium isolated from the sea urchin Strongylocentrotus intermedius.</title>
        <authorList>
            <person name="Nedashkovskaya O.I."/>
            <person name="Stenkova A.M."/>
            <person name="Zhukova N.V."/>
            <person name="Van Trappen S."/>
            <person name="Lee J.S."/>
            <person name="Kim S.B."/>
        </authorList>
    </citation>
    <scope>NUCLEOTIDE SEQUENCE [LARGE SCALE GENOMIC DNA]</scope>
    <source>
        <strain evidence="12 13">KMM 6351</strain>
    </source>
</reference>
<evidence type="ECO:0000256" key="4">
    <source>
        <dbReference type="ARBA" id="ARBA00022490"/>
    </source>
</evidence>
<dbReference type="AlphaFoldDB" id="A0AA42B808"/>
<name>A0AA42B808_9GAMM</name>
<evidence type="ECO:0000256" key="8">
    <source>
        <dbReference type="ARBA" id="ARBA00037071"/>
    </source>
</evidence>
<dbReference type="Pfam" id="PF00254">
    <property type="entry name" value="FKBP_C"/>
    <property type="match status" value="1"/>
</dbReference>
<evidence type="ECO:0000256" key="3">
    <source>
        <dbReference type="ARBA" id="ARBA00006577"/>
    </source>
</evidence>
<dbReference type="RefSeq" id="WP_251261761.1">
    <property type="nucleotide sequence ID" value="NZ_JAMQGP010000005.1"/>
</dbReference>
<keyword evidence="5 9" id="KW-0697">Rotamase</keyword>
<comment type="similarity">
    <text evidence="3 10">Belongs to the FKBP-type PPIase family.</text>
</comment>
<proteinExistence type="inferred from homology"/>
<comment type="function">
    <text evidence="8">Also involved in hydrogenase metallocenter assembly, probably by participating in the nickel insertion step. This function in hydrogenase biosynthesis requires chaperone activity and the presence of the metal-binding domain, but not PPIase activity.</text>
</comment>
<dbReference type="InterPro" id="IPR046357">
    <property type="entry name" value="PPIase_dom_sf"/>
</dbReference>
<dbReference type="EC" id="5.2.1.8" evidence="10"/>
<dbReference type="PANTHER" id="PTHR47861:SF3">
    <property type="entry name" value="FKBP-TYPE PEPTIDYL-PROLYL CIS-TRANS ISOMERASE SLYD"/>
    <property type="match status" value="1"/>
</dbReference>
<evidence type="ECO:0000256" key="9">
    <source>
        <dbReference type="PROSITE-ProRule" id="PRU00277"/>
    </source>
</evidence>
<feature type="domain" description="PPIase FKBP-type" evidence="11">
    <location>
        <begin position="6"/>
        <end position="70"/>
    </location>
</feature>
<keyword evidence="6" id="KW-0143">Chaperone</keyword>
<dbReference type="GO" id="GO:0005737">
    <property type="term" value="C:cytoplasm"/>
    <property type="evidence" value="ECO:0007669"/>
    <property type="project" value="UniProtKB-SubCell"/>
</dbReference>
<evidence type="ECO:0000256" key="1">
    <source>
        <dbReference type="ARBA" id="ARBA00000971"/>
    </source>
</evidence>
<accession>A0AA42B808</accession>
<dbReference type="GO" id="GO:0003755">
    <property type="term" value="F:peptidyl-prolyl cis-trans isomerase activity"/>
    <property type="evidence" value="ECO:0007669"/>
    <property type="project" value="UniProtKB-UniRule"/>
</dbReference>
<evidence type="ECO:0000256" key="6">
    <source>
        <dbReference type="ARBA" id="ARBA00023186"/>
    </source>
</evidence>
<keyword evidence="4" id="KW-0963">Cytoplasm</keyword>
<dbReference type="GO" id="GO:0042026">
    <property type="term" value="P:protein refolding"/>
    <property type="evidence" value="ECO:0007669"/>
    <property type="project" value="UniProtKB-ARBA"/>
</dbReference>
<dbReference type="SUPFAM" id="SSF54534">
    <property type="entry name" value="FKBP-like"/>
    <property type="match status" value="1"/>
</dbReference>
<dbReference type="InterPro" id="IPR001179">
    <property type="entry name" value="PPIase_FKBP_dom"/>
</dbReference>
<dbReference type="PANTHER" id="PTHR47861">
    <property type="entry name" value="FKBP-TYPE PEPTIDYL-PROLYL CIS-TRANS ISOMERASE SLYD"/>
    <property type="match status" value="1"/>
</dbReference>
<evidence type="ECO:0000259" key="11">
    <source>
        <dbReference type="PROSITE" id="PS50059"/>
    </source>
</evidence>
<evidence type="ECO:0000256" key="5">
    <source>
        <dbReference type="ARBA" id="ARBA00023110"/>
    </source>
</evidence>
<evidence type="ECO:0000313" key="12">
    <source>
        <dbReference type="EMBL" id="MCM2680334.1"/>
    </source>
</evidence>
<evidence type="ECO:0000313" key="13">
    <source>
        <dbReference type="Proteomes" id="UP001165393"/>
    </source>
</evidence>
<organism evidence="12 13">
    <name type="scientific">Echinimonas agarilytica</name>
    <dbReference type="NCBI Taxonomy" id="1215918"/>
    <lineage>
        <taxon>Bacteria</taxon>
        <taxon>Pseudomonadati</taxon>
        <taxon>Pseudomonadota</taxon>
        <taxon>Gammaproteobacteria</taxon>
        <taxon>Alteromonadales</taxon>
        <taxon>Echinimonadaceae</taxon>
        <taxon>Echinimonas</taxon>
    </lineage>
</organism>
<protein>
    <recommendedName>
        <fullName evidence="10">Peptidyl-prolyl cis-trans isomerase</fullName>
        <ecNumber evidence="10">5.2.1.8</ecNumber>
    </recommendedName>
</protein>
<evidence type="ECO:0000256" key="10">
    <source>
        <dbReference type="RuleBase" id="RU003915"/>
    </source>
</evidence>
<sequence length="160" mass="17186">MKVAKDNVVILHYSVHSQETLLDSSLDGEPLNIIQGHGQLIPGLEAALDGKAKGDTFTVEIEADQAYGQRHETLMQAVSKEMFEGMDVQAGMQFRATTEAGDQSVIVLDVTDDEVIVDGNHPLAGMDLTFDVEVVDVREATAEELAHGHVHSAGGCGHNH</sequence>
<dbReference type="PROSITE" id="PS50059">
    <property type="entry name" value="FKBP_PPIASE"/>
    <property type="match status" value="1"/>
</dbReference>
<comment type="subcellular location">
    <subcellularLocation>
        <location evidence="2">Cytoplasm</location>
    </subcellularLocation>
</comment>
<evidence type="ECO:0000256" key="2">
    <source>
        <dbReference type="ARBA" id="ARBA00004496"/>
    </source>
</evidence>
<comment type="catalytic activity">
    <reaction evidence="1 9 10">
        <text>[protein]-peptidylproline (omega=180) = [protein]-peptidylproline (omega=0)</text>
        <dbReference type="Rhea" id="RHEA:16237"/>
        <dbReference type="Rhea" id="RHEA-COMP:10747"/>
        <dbReference type="Rhea" id="RHEA-COMP:10748"/>
        <dbReference type="ChEBI" id="CHEBI:83833"/>
        <dbReference type="ChEBI" id="CHEBI:83834"/>
        <dbReference type="EC" id="5.2.1.8"/>
    </reaction>
</comment>
<comment type="caution">
    <text evidence="12">The sequence shown here is derived from an EMBL/GenBank/DDBJ whole genome shotgun (WGS) entry which is preliminary data.</text>
</comment>
<keyword evidence="7 9" id="KW-0413">Isomerase</keyword>
<dbReference type="EMBL" id="JAMQGP010000005">
    <property type="protein sequence ID" value="MCM2680334.1"/>
    <property type="molecule type" value="Genomic_DNA"/>
</dbReference>
<dbReference type="Proteomes" id="UP001165393">
    <property type="component" value="Unassembled WGS sequence"/>
</dbReference>
<dbReference type="Gene3D" id="3.10.50.40">
    <property type="match status" value="1"/>
</dbReference>
<gene>
    <name evidence="12" type="ORF">NAF29_11720</name>
</gene>
<keyword evidence="13" id="KW-1185">Reference proteome</keyword>